<dbReference type="GeneID" id="49392711"/>
<keyword evidence="1" id="KW-0812">Transmembrane</keyword>
<gene>
    <name evidence="2" type="ORF">FD24_GL002958</name>
</gene>
<comment type="caution">
    <text evidence="2">The sequence shown here is derived from an EMBL/GenBank/DDBJ whole genome shotgun (WGS) entry which is preliminary data.</text>
</comment>
<dbReference type="AlphaFoldDB" id="A0A837RCT4"/>
<name>A0A837RCT4_LACPE</name>
<reference evidence="2 3" key="1">
    <citation type="journal article" date="2015" name="Genome Announc.">
        <title>Expanding the biotechnology potential of lactobacilli through comparative genomics of 213 strains and associated genera.</title>
        <authorList>
            <person name="Sun Z."/>
            <person name="Harris H.M."/>
            <person name="McCann A."/>
            <person name="Guo C."/>
            <person name="Argimon S."/>
            <person name="Zhang W."/>
            <person name="Yang X."/>
            <person name="Jeffery I.B."/>
            <person name="Cooney J.C."/>
            <person name="Kagawa T.F."/>
            <person name="Liu W."/>
            <person name="Song Y."/>
            <person name="Salvetti E."/>
            <person name="Wrobel A."/>
            <person name="Rasinkangas P."/>
            <person name="Parkhill J."/>
            <person name="Rea M.C."/>
            <person name="O'Sullivan O."/>
            <person name="Ritari J."/>
            <person name="Douillard F.P."/>
            <person name="Paul Ross R."/>
            <person name="Yang R."/>
            <person name="Briner A.E."/>
            <person name="Felis G.E."/>
            <person name="de Vos W.M."/>
            <person name="Barrangou R."/>
            <person name="Klaenhammer T.R."/>
            <person name="Caufield P.W."/>
            <person name="Cui Y."/>
            <person name="Zhang H."/>
            <person name="O'Toole P.W."/>
        </authorList>
    </citation>
    <scope>NUCLEOTIDE SEQUENCE [LARGE SCALE GENOMIC DNA]</scope>
    <source>
        <strain evidence="2 3">DSM 20314</strain>
    </source>
</reference>
<evidence type="ECO:0000313" key="2">
    <source>
        <dbReference type="EMBL" id="KRK25813.1"/>
    </source>
</evidence>
<protein>
    <recommendedName>
        <fullName evidence="4">Integral membrane protein</fullName>
    </recommendedName>
</protein>
<dbReference type="RefSeq" id="WP_050337821.1">
    <property type="nucleotide sequence ID" value="NZ_AZCU01000006.1"/>
</dbReference>
<keyword evidence="1" id="KW-0472">Membrane</keyword>
<evidence type="ECO:0000313" key="3">
    <source>
        <dbReference type="Proteomes" id="UP000051020"/>
    </source>
</evidence>
<evidence type="ECO:0008006" key="4">
    <source>
        <dbReference type="Google" id="ProtNLM"/>
    </source>
</evidence>
<accession>A0A837RCT4</accession>
<sequence>MEQVGLMSIILVVLVSYLYVLGRMSKLKRIYHNDERWQQLKLRAGQITKAYYEGLIILIAILLVILLWMPTPMLVPLDRILGIGAIAIMVGQLIEYLAVRRLDGMM</sequence>
<keyword evidence="1" id="KW-1133">Transmembrane helix</keyword>
<feature type="transmembrane region" description="Helical" evidence="1">
    <location>
        <begin position="6"/>
        <end position="22"/>
    </location>
</feature>
<evidence type="ECO:0000256" key="1">
    <source>
        <dbReference type="SAM" id="Phobius"/>
    </source>
</evidence>
<feature type="transmembrane region" description="Helical" evidence="1">
    <location>
        <begin position="50"/>
        <end position="68"/>
    </location>
</feature>
<proteinExistence type="predicted"/>
<dbReference type="Proteomes" id="UP000051020">
    <property type="component" value="Unassembled WGS sequence"/>
</dbReference>
<dbReference type="EMBL" id="AZCU01000006">
    <property type="protein sequence ID" value="KRK25813.1"/>
    <property type="molecule type" value="Genomic_DNA"/>
</dbReference>
<organism evidence="2 3">
    <name type="scientific">Lactiplantibacillus pentosus DSM 20314</name>
    <dbReference type="NCBI Taxonomy" id="1423791"/>
    <lineage>
        <taxon>Bacteria</taxon>
        <taxon>Bacillati</taxon>
        <taxon>Bacillota</taxon>
        <taxon>Bacilli</taxon>
        <taxon>Lactobacillales</taxon>
        <taxon>Lactobacillaceae</taxon>
        <taxon>Lactiplantibacillus</taxon>
    </lineage>
</organism>
<feature type="transmembrane region" description="Helical" evidence="1">
    <location>
        <begin position="80"/>
        <end position="99"/>
    </location>
</feature>